<dbReference type="AlphaFoldDB" id="A0A2I1R223"/>
<dbReference type="Pfam" id="PF04480">
    <property type="entry name" value="DUF559"/>
    <property type="match status" value="1"/>
</dbReference>
<dbReference type="SUPFAM" id="SSF52980">
    <property type="entry name" value="Restriction endonuclease-like"/>
    <property type="match status" value="1"/>
</dbReference>
<gene>
    <name evidence="3" type="ORF">CYJ73_23245</name>
</gene>
<dbReference type="STRING" id="2055.BCM27_19250"/>
<feature type="domain" description="DUF559" evidence="2">
    <location>
        <begin position="280"/>
        <end position="345"/>
    </location>
</feature>
<organism evidence="3 4">
    <name type="scientific">Gordonia terrae</name>
    <dbReference type="NCBI Taxonomy" id="2055"/>
    <lineage>
        <taxon>Bacteria</taxon>
        <taxon>Bacillati</taxon>
        <taxon>Actinomycetota</taxon>
        <taxon>Actinomycetes</taxon>
        <taxon>Mycobacteriales</taxon>
        <taxon>Gordoniaceae</taxon>
        <taxon>Gordonia</taxon>
    </lineage>
</organism>
<evidence type="ECO:0000256" key="1">
    <source>
        <dbReference type="SAM" id="MobiDB-lite"/>
    </source>
</evidence>
<name>A0A2I1R223_9ACTN</name>
<feature type="compositionally biased region" description="Basic and acidic residues" evidence="1">
    <location>
        <begin position="361"/>
        <end position="372"/>
    </location>
</feature>
<dbReference type="RefSeq" id="WP_101822633.1">
    <property type="nucleotide sequence ID" value="NZ_PKJC01000030.1"/>
</dbReference>
<evidence type="ECO:0000313" key="4">
    <source>
        <dbReference type="Proteomes" id="UP000234662"/>
    </source>
</evidence>
<evidence type="ECO:0000313" key="3">
    <source>
        <dbReference type="EMBL" id="PKZ63190.1"/>
    </source>
</evidence>
<proteinExistence type="predicted"/>
<feature type="region of interest" description="Disordered" evidence="1">
    <location>
        <begin position="349"/>
        <end position="372"/>
    </location>
</feature>
<evidence type="ECO:0000259" key="2">
    <source>
        <dbReference type="Pfam" id="PF04480"/>
    </source>
</evidence>
<dbReference type="PANTHER" id="PTHR38590:SF1">
    <property type="entry name" value="BLL0828 PROTEIN"/>
    <property type="match status" value="1"/>
</dbReference>
<reference evidence="3 4" key="1">
    <citation type="submission" date="2017-12" db="EMBL/GenBank/DDBJ databases">
        <title>Phylogenetic diversity of female urinary microbiome.</title>
        <authorList>
            <person name="Thomas-White K."/>
            <person name="Wolfe A.J."/>
        </authorList>
    </citation>
    <scope>NUCLEOTIDE SEQUENCE [LARGE SCALE GENOMIC DNA]</scope>
    <source>
        <strain evidence="3 4">UMB0777</strain>
    </source>
</reference>
<dbReference type="PANTHER" id="PTHR38590">
    <property type="entry name" value="BLL0828 PROTEIN"/>
    <property type="match status" value="1"/>
</dbReference>
<dbReference type="InterPro" id="IPR047216">
    <property type="entry name" value="Endonuclease_DUF559_bact"/>
</dbReference>
<dbReference type="Proteomes" id="UP000234662">
    <property type="component" value="Unassembled WGS sequence"/>
</dbReference>
<dbReference type="Gene3D" id="3.40.960.10">
    <property type="entry name" value="VSR Endonuclease"/>
    <property type="match status" value="1"/>
</dbReference>
<sequence>MRPAARSRPDRTVVDAAVRPGHVLRVDDVDGLALADLVDSVSAELPVFLDHRGPTDRTAREVVGEVLDALEEIVVALFPTWLPSGESGSLVDADDAESRARALCRDAGFPSPAVTHLARAAAGARRPVSSPADDARAGALTFLLRRSYGRDAVVLAVRASTALPERAQHAAAAAYDWLADHADLTVWLTADALPAVARVPVVRTGVADGRRPDQAGLAEVPVDPSPAPGPVLVVSRPAGGPAPHSPAEQALERALANAPWARDRQWNRSPHDLDPLTPAVIVDLLWSSERVIVEVDGADHRGPVKYARDRRRDNMLQRAGYLVLRYTNDHVLDDPALVVAELAAVIAERSPSRPTPARLPSTREEHPWTTPS</sequence>
<protein>
    <recommendedName>
        <fullName evidence="2">DUF559 domain-containing protein</fullName>
    </recommendedName>
</protein>
<dbReference type="InterPro" id="IPR011335">
    <property type="entry name" value="Restrct_endonuc-II-like"/>
</dbReference>
<dbReference type="InterPro" id="IPR007569">
    <property type="entry name" value="DUF559"/>
</dbReference>
<dbReference type="EMBL" id="PKJC01000030">
    <property type="protein sequence ID" value="PKZ63190.1"/>
    <property type="molecule type" value="Genomic_DNA"/>
</dbReference>
<comment type="caution">
    <text evidence="3">The sequence shown here is derived from an EMBL/GenBank/DDBJ whole genome shotgun (WGS) entry which is preliminary data.</text>
</comment>
<accession>A0A2I1R223</accession>